<evidence type="ECO:0000313" key="1">
    <source>
        <dbReference type="EMBL" id="KAJ7672092.1"/>
    </source>
</evidence>
<dbReference type="EMBL" id="JARKIE010000168">
    <property type="protein sequence ID" value="KAJ7672092.1"/>
    <property type="molecule type" value="Genomic_DNA"/>
</dbReference>
<gene>
    <name evidence="1" type="ORF">B0H17DRAFT_184471</name>
</gene>
<proteinExistence type="predicted"/>
<comment type="caution">
    <text evidence="1">The sequence shown here is derived from an EMBL/GenBank/DDBJ whole genome shotgun (WGS) entry which is preliminary data.</text>
</comment>
<reference evidence="1" key="1">
    <citation type="submission" date="2023-03" db="EMBL/GenBank/DDBJ databases">
        <title>Massive genome expansion in bonnet fungi (Mycena s.s.) driven by repeated elements and novel gene families across ecological guilds.</title>
        <authorList>
            <consortium name="Lawrence Berkeley National Laboratory"/>
            <person name="Harder C.B."/>
            <person name="Miyauchi S."/>
            <person name="Viragh M."/>
            <person name="Kuo A."/>
            <person name="Thoen E."/>
            <person name="Andreopoulos B."/>
            <person name="Lu D."/>
            <person name="Skrede I."/>
            <person name="Drula E."/>
            <person name="Henrissat B."/>
            <person name="Morin E."/>
            <person name="Kohler A."/>
            <person name="Barry K."/>
            <person name="LaButti K."/>
            <person name="Morin E."/>
            <person name="Salamov A."/>
            <person name="Lipzen A."/>
            <person name="Mereny Z."/>
            <person name="Hegedus B."/>
            <person name="Baldrian P."/>
            <person name="Stursova M."/>
            <person name="Weitz H."/>
            <person name="Taylor A."/>
            <person name="Grigoriev I.V."/>
            <person name="Nagy L.G."/>
            <person name="Martin F."/>
            <person name="Kauserud H."/>
        </authorList>
    </citation>
    <scope>NUCLEOTIDE SEQUENCE</scope>
    <source>
        <strain evidence="1">CBHHK067</strain>
    </source>
</reference>
<evidence type="ECO:0000313" key="2">
    <source>
        <dbReference type="Proteomes" id="UP001221757"/>
    </source>
</evidence>
<organism evidence="1 2">
    <name type="scientific">Mycena rosella</name>
    <name type="common">Pink bonnet</name>
    <name type="synonym">Agaricus rosellus</name>
    <dbReference type="NCBI Taxonomy" id="1033263"/>
    <lineage>
        <taxon>Eukaryota</taxon>
        <taxon>Fungi</taxon>
        <taxon>Dikarya</taxon>
        <taxon>Basidiomycota</taxon>
        <taxon>Agaricomycotina</taxon>
        <taxon>Agaricomycetes</taxon>
        <taxon>Agaricomycetidae</taxon>
        <taxon>Agaricales</taxon>
        <taxon>Marasmiineae</taxon>
        <taxon>Mycenaceae</taxon>
        <taxon>Mycena</taxon>
    </lineage>
</organism>
<name>A0AAD7CZZ0_MYCRO</name>
<dbReference type="AlphaFoldDB" id="A0AAD7CZZ0"/>
<keyword evidence="2" id="KW-1185">Reference proteome</keyword>
<accession>A0AAD7CZZ0</accession>
<dbReference type="Proteomes" id="UP001221757">
    <property type="component" value="Unassembled WGS sequence"/>
</dbReference>
<sequence length="264" mass="29491">MRYEKLKQLEDLEAFFLNSRISFDTSSNSNPTASWKAALHWAFVANEQKYPDECLRALSSASGLLPELLSMGDPLTSRQEVMRHIDIAQTVSDAVVACVEQSNYVLAIELLEQGLATTFQQLLQLKAPADMLPQADANQLQLLSSQLYSGTSKNPGLTASERQTLLKDIRKRPGFEYFLHPKPYKALCGASQNGPVVILNSHSAHCDAIIILNPTSDPIHIPLPDVYLESLKSHRDILKEVIHGRGIIMREQEFARLDYSREAC</sequence>
<protein>
    <submittedName>
        <fullName evidence="1">Uncharacterized protein</fullName>
    </submittedName>
</protein>